<dbReference type="EMBL" id="JQAT01000003">
    <property type="protein sequence ID" value="KRN28309.1"/>
    <property type="molecule type" value="Genomic_DNA"/>
</dbReference>
<evidence type="ECO:0000313" key="3">
    <source>
        <dbReference type="EMBL" id="KRN31811.1"/>
    </source>
</evidence>
<dbReference type="AlphaFoldDB" id="A0A0R2FTM8"/>
<keyword evidence="4" id="KW-1185">Reference proteome</keyword>
<sequence length="426" mass="48737">MNSDSLGQNLSFFVRKLSVIDMEFSDFFDMLWTYLGNPDESKDNKGRPKFFCHLIDLIIRTPQTDVEDEKAQSGDLNPFAGRVADTINKYCIGSRPIPKKDAKELLSRISNGKKFIDEINFSAPGARESIRNKLRDEQFEVTMSSLGEVCFKAMKAFLNKFKNAETSVRPQDVKTNQNSIDNLRLLYDVDLECPLCGESLIKNGISNAIAGYDIVHIFPDNLNENEKSKFTKIKKAPENSDALENKIPLCLNCANVYLNNPTLNDYQRLIQKKQYIINKKQIAQDLNQLTLEAKLTKVIQGLKKVKPNLANSIVDYDAHTVEEKISHDYALQGAVSYYVSGYYNKIKDQFSNLEGPDFSFDELATTIKLAYFKFKREQLDQEEIFNHLADWILTKEQLPQDYSEASRIIVAFFVQNCEVFEVENAQ</sequence>
<dbReference type="EMBL" id="JQAZ01000003">
    <property type="protein sequence ID" value="KRN31811.1"/>
    <property type="molecule type" value="Genomic_DNA"/>
</dbReference>
<organism evidence="3 4">
    <name type="scientific">Lactobacillus selangorensis</name>
    <dbReference type="NCBI Taxonomy" id="81857"/>
    <lineage>
        <taxon>Bacteria</taxon>
        <taxon>Bacillati</taxon>
        <taxon>Bacillota</taxon>
        <taxon>Bacilli</taxon>
        <taxon>Lactobacillales</taxon>
        <taxon>Lactobacillaceae</taxon>
        <taxon>Lactobacillus</taxon>
    </lineage>
</organism>
<evidence type="ECO:0000313" key="5">
    <source>
        <dbReference type="Proteomes" id="UP000051751"/>
    </source>
</evidence>
<reference evidence="4 5" key="1">
    <citation type="journal article" date="2015" name="Genome Announc.">
        <title>Expanding the biotechnology potential of lactobacilli through comparative genomics of 213 strains and associated genera.</title>
        <authorList>
            <person name="Sun Z."/>
            <person name="Harris H.M."/>
            <person name="McCann A."/>
            <person name="Guo C."/>
            <person name="Argimon S."/>
            <person name="Zhang W."/>
            <person name="Yang X."/>
            <person name="Jeffery I.B."/>
            <person name="Cooney J.C."/>
            <person name="Kagawa T.F."/>
            <person name="Liu W."/>
            <person name="Song Y."/>
            <person name="Salvetti E."/>
            <person name="Wrobel A."/>
            <person name="Rasinkangas P."/>
            <person name="Parkhill J."/>
            <person name="Rea M.C."/>
            <person name="O'Sullivan O."/>
            <person name="Ritari J."/>
            <person name="Douillard F.P."/>
            <person name="Paul Ross R."/>
            <person name="Yang R."/>
            <person name="Briner A.E."/>
            <person name="Felis G.E."/>
            <person name="de Vos W.M."/>
            <person name="Barrangou R."/>
            <person name="Klaenhammer T.R."/>
            <person name="Caufield P.W."/>
            <person name="Cui Y."/>
            <person name="Zhang H."/>
            <person name="O'Toole P.W."/>
        </authorList>
    </citation>
    <scope>NUCLEOTIDE SEQUENCE [LARGE SCALE GENOMIC DNA]</scope>
    <source>
        <strain evidence="2 5">ATCC BAA-66</strain>
        <strain evidence="3 4">DSM 13344</strain>
    </source>
</reference>
<evidence type="ECO:0000259" key="1">
    <source>
        <dbReference type="Pfam" id="PF20277"/>
    </source>
</evidence>
<feature type="domain" description="ABC-three component systems C-terminal" evidence="1">
    <location>
        <begin position="283"/>
        <end position="420"/>
    </location>
</feature>
<dbReference type="PATRIC" id="fig|81857.3.peg.1316"/>
<protein>
    <submittedName>
        <fullName evidence="3">Zn-ribbon containing protein</fullName>
    </submittedName>
</protein>
<comment type="caution">
    <text evidence="3">The sequence shown here is derived from an EMBL/GenBank/DDBJ whole genome shotgun (WGS) entry which is preliminary data.</text>
</comment>
<accession>A0A0R2FTM8</accession>
<dbReference type="Proteomes" id="UP000051645">
    <property type="component" value="Unassembled WGS sequence"/>
</dbReference>
<evidence type="ECO:0000313" key="2">
    <source>
        <dbReference type="EMBL" id="KRN28309.1"/>
    </source>
</evidence>
<name>A0A0R2FTM8_9LACO</name>
<proteinExistence type="predicted"/>
<dbReference type="InterPro" id="IPR046921">
    <property type="entry name" value="ABC-3C_CTD11"/>
</dbReference>
<gene>
    <name evidence="2" type="ORF">IV38_GL001307</name>
    <name evidence="3" type="ORF">IV40_GL001094</name>
</gene>
<dbReference type="Proteomes" id="UP000051751">
    <property type="component" value="Unassembled WGS sequence"/>
</dbReference>
<dbReference type="Pfam" id="PF20277">
    <property type="entry name" value="CTD11"/>
    <property type="match status" value="1"/>
</dbReference>
<evidence type="ECO:0000313" key="4">
    <source>
        <dbReference type="Proteomes" id="UP000051645"/>
    </source>
</evidence>